<comment type="caution">
    <text evidence="3">The sequence shown here is derived from an EMBL/GenBank/DDBJ whole genome shotgun (WGS) entry which is preliminary data.</text>
</comment>
<dbReference type="RefSeq" id="WP_007554631.1">
    <property type="nucleotide sequence ID" value="NZ_AENT01000017.1"/>
</dbReference>
<feature type="region of interest" description="Disordered" evidence="1">
    <location>
        <begin position="452"/>
        <end position="473"/>
    </location>
</feature>
<dbReference type="PROSITE" id="PS51273">
    <property type="entry name" value="GATASE_TYPE_1"/>
    <property type="match status" value="1"/>
</dbReference>
<dbReference type="Proteomes" id="UP000004594">
    <property type="component" value="Unassembled WGS sequence"/>
</dbReference>
<proteinExistence type="predicted"/>
<dbReference type="eggNOG" id="COG0046">
    <property type="taxonomic scope" value="Bacteria"/>
</dbReference>
<dbReference type="EMBL" id="AENT01000017">
    <property type="protein sequence ID" value="EFR42738.1"/>
    <property type="molecule type" value="Genomic_DNA"/>
</dbReference>
<dbReference type="InterPro" id="IPR036921">
    <property type="entry name" value="PurM-like_N_sf"/>
</dbReference>
<dbReference type="AlphaFoldDB" id="E4L8Y9"/>
<evidence type="ECO:0000313" key="3">
    <source>
        <dbReference type="EMBL" id="EFR42738.1"/>
    </source>
</evidence>
<dbReference type="Pfam" id="PF02769">
    <property type="entry name" value="AIRS_C"/>
    <property type="match status" value="1"/>
</dbReference>
<dbReference type="GO" id="GO:0004642">
    <property type="term" value="F:phosphoribosylformylglycinamidine synthase activity"/>
    <property type="evidence" value="ECO:0007669"/>
    <property type="project" value="UniProtKB-EC"/>
</dbReference>
<dbReference type="eggNOG" id="COG0047">
    <property type="taxonomic scope" value="Bacteria"/>
</dbReference>
<dbReference type="EC" id="6.3.5.3" evidence="3"/>
<dbReference type="CDD" id="cd02204">
    <property type="entry name" value="PurL_repeat2"/>
    <property type="match status" value="1"/>
</dbReference>
<dbReference type="OrthoDB" id="9804441at2"/>
<dbReference type="InterPro" id="IPR010918">
    <property type="entry name" value="PurM-like_C_dom"/>
</dbReference>
<dbReference type="SMART" id="SM01211">
    <property type="entry name" value="GATase_5"/>
    <property type="match status" value="1"/>
</dbReference>
<dbReference type="Pfam" id="PF13507">
    <property type="entry name" value="GATase_5"/>
    <property type="match status" value="1"/>
</dbReference>
<gene>
    <name evidence="3" type="ORF">HMPREF9220_0545</name>
</gene>
<dbReference type="Gene3D" id="3.90.650.10">
    <property type="entry name" value="PurM-like C-terminal domain"/>
    <property type="match status" value="2"/>
</dbReference>
<keyword evidence="3" id="KW-0436">Ligase</keyword>
<dbReference type="NCBIfam" id="TIGR01857">
    <property type="entry name" value="FGAM-synthase"/>
    <property type="match status" value="1"/>
</dbReference>
<dbReference type="SUPFAM" id="SSF52317">
    <property type="entry name" value="Class I glutamine amidotransferase-like"/>
    <property type="match status" value="1"/>
</dbReference>
<dbReference type="GO" id="GO:0006164">
    <property type="term" value="P:purine nucleotide biosynthetic process"/>
    <property type="evidence" value="ECO:0007669"/>
    <property type="project" value="TreeGrafter"/>
</dbReference>
<sequence length="1245" mass="138407">MIQRIYVRKKKEYRQAEERLKLKLEEIIKGKIESAGIYNRYEVEGITEDEFVKATATIFSEPPVDNIYKDAPKGNIIIGVETLPEQFDQRADSAKQCVTVLTGKDDVAVRYAAIYALCGNFKKGDREKIVKFLINPAECKEVDLGISEDFEIKESEEKTSSVIEGFTFMSSGELQTLGENLNLVMNIGDLKFIAEYFKSREHRDPTITELLILDTFWSDHIRHTTFKTNVKNIEIQDGKYTQPVKEAFDAYLDMQEEVYGKNRKHPITFMDMATLPMKALQKEGKLERLEITKEVNAAGIRTDVEVDGKNEKWIMFFKNETHNHLTEIDPFGGAATCLGGCIRDPLSGRAYVYQAMRVSGAGDPHAPFEKTLEGKLPQMKIVTESAKGFSSYGNQIGITAGQAQEYYHDGFIAKRLEAGAVIAATKEKDIIFEKPKEGDLVILLGGRTGRDGMGGATGSSAKRDSKKIKDFSSQVQKGNPLTERKIQCLFRRKEVTKLIKKCNDFGGGGIAVAVGELADGVYINLDMVQKKYEGLSGTELALAESQERMAVVVDRKNAQQFIKYAGEENLEASVIAEITDSHRLVIHMKGEIIADLSKDFINTSGTRYCRNAKIIDAKENGYFKTKNIEDIKKTWIDSMSELNNASQQGMAEHFDSTIGANTVIMPFGGKYQKTPADGSIVKIPLVKGTTDTASYMTHGYDPYLASWSPFHGAAYAILLALTKLTTLGSNWRNAHLTLQEYFKKLTSEQDWGTPAAALLGAFYMEKELGIASLGGKDSMSGTYDDIHVPPTLIAFAVNIGKASEAVTQEIKKEGNALVLFKQTRKQDEMPDLEIFKKHADFIYKEVQKGNIQSMKAVDAGGIVVTLAKMAFGNRIGAKLADEIKAEEYFTNSYGSIIVETDSENAKRYLQEEETVLLGTTKAEIFEIGTEKITLEELQTSYEKTMNDIFPQYAKDEKKDVPELPENETKYKANIKIHTEKPQVFIPVMPGTNCEVDVARAFEKAGGKTDTFILRNRDAKELKESVKEIANRIRKAQIVMFPGGFSAGDEPDGSGKFIAAVFRNTLIEEAFEELLHKRDGLVLGICNGFQAIIKLGLVPYGEFKPLTENAPTLTFNTIGRHVSKYVTTKIVSVKSPWLSLCKVGELHNIAISHGEGRLVASKEQVLEWAKNGQIATQYTDLEGKATYDPVYNPNGSVYAIEGLTSKDGRVLGKMGHSERCGTNVAKNITGKKYQPIFESGIKYFKG</sequence>
<feature type="compositionally biased region" description="Basic and acidic residues" evidence="1">
    <location>
        <begin position="461"/>
        <end position="470"/>
    </location>
</feature>
<dbReference type="InterPro" id="IPR036676">
    <property type="entry name" value="PurM-like_C_sf"/>
</dbReference>
<dbReference type="SUPFAM" id="SSF55326">
    <property type="entry name" value="PurM N-terminal domain-like"/>
    <property type="match status" value="2"/>
</dbReference>
<name>E4L8Y9_9FIRM</name>
<feature type="domain" description="PurM-like C-terminal" evidence="2">
    <location>
        <begin position="436"/>
        <end position="588"/>
    </location>
</feature>
<dbReference type="PANTHER" id="PTHR10099">
    <property type="entry name" value="PHOSPHORIBOSYLFORMYLGLYCINAMIDINE SYNTHASE"/>
    <property type="match status" value="1"/>
</dbReference>
<dbReference type="SUPFAM" id="SSF56042">
    <property type="entry name" value="PurM C-terminal domain-like"/>
    <property type="match status" value="2"/>
</dbReference>
<evidence type="ECO:0000256" key="1">
    <source>
        <dbReference type="SAM" id="MobiDB-lite"/>
    </source>
</evidence>
<protein>
    <submittedName>
        <fullName evidence="3">Phosphoribosylformylglycinamidine synthase</fullName>
        <ecNumber evidence="3">6.3.5.3</ecNumber>
    </submittedName>
</protein>
<evidence type="ECO:0000313" key="4">
    <source>
        <dbReference type="Proteomes" id="UP000004594"/>
    </source>
</evidence>
<dbReference type="InterPro" id="IPR010141">
    <property type="entry name" value="FGAM_synthase"/>
</dbReference>
<accession>E4L8Y9</accession>
<dbReference type="InterPro" id="IPR029062">
    <property type="entry name" value="Class_I_gatase-like"/>
</dbReference>
<dbReference type="Gene3D" id="3.40.50.880">
    <property type="match status" value="1"/>
</dbReference>
<evidence type="ECO:0000259" key="2">
    <source>
        <dbReference type="Pfam" id="PF02769"/>
    </source>
</evidence>
<dbReference type="GO" id="GO:0005737">
    <property type="term" value="C:cytoplasm"/>
    <property type="evidence" value="ECO:0007669"/>
    <property type="project" value="TreeGrafter"/>
</dbReference>
<reference evidence="3 4" key="1">
    <citation type="submission" date="2010-11" db="EMBL/GenBank/DDBJ databases">
        <authorList>
            <person name="Durkin A.S."/>
            <person name="Madupu R."/>
            <person name="Torralba M."/>
            <person name="Gillis M."/>
            <person name="Methe B."/>
            <person name="Sutton G."/>
            <person name="Nelson K.E."/>
        </authorList>
    </citation>
    <scope>NUCLEOTIDE SEQUENCE [LARGE SCALE GENOMIC DNA]</scope>
    <source>
        <strain evidence="3 4">UPII 345-E</strain>
    </source>
</reference>
<dbReference type="PANTHER" id="PTHR10099:SF1">
    <property type="entry name" value="PHOSPHORIBOSYLFORMYLGLYCINAMIDINE SYNTHASE"/>
    <property type="match status" value="1"/>
</dbReference>
<organism evidence="3 4">
    <name type="scientific">Dialister micraerophilus UPII 345-E</name>
    <dbReference type="NCBI Taxonomy" id="910314"/>
    <lineage>
        <taxon>Bacteria</taxon>
        <taxon>Bacillati</taxon>
        <taxon>Bacillota</taxon>
        <taxon>Negativicutes</taxon>
        <taxon>Veillonellales</taxon>
        <taxon>Veillonellaceae</taxon>
        <taxon>Dialister</taxon>
    </lineage>
</organism>
<dbReference type="Gene3D" id="3.30.1330.10">
    <property type="entry name" value="PurM-like, N-terminal domain"/>
    <property type="match status" value="2"/>
</dbReference>